<dbReference type="VEuPathDB" id="VectorBase:GPAI025088"/>
<keyword evidence="2" id="KW-1185">Reference proteome</keyword>
<name>A0A1A9ZU24_GLOPL</name>
<dbReference type="Proteomes" id="UP000092445">
    <property type="component" value="Unassembled WGS sequence"/>
</dbReference>
<evidence type="ECO:0000313" key="2">
    <source>
        <dbReference type="Proteomes" id="UP000092445"/>
    </source>
</evidence>
<proteinExistence type="predicted"/>
<reference evidence="2" key="1">
    <citation type="submission" date="2014-03" db="EMBL/GenBank/DDBJ databases">
        <authorList>
            <person name="Aksoy S."/>
            <person name="Warren W."/>
            <person name="Wilson R.K."/>
        </authorList>
    </citation>
    <scope>NUCLEOTIDE SEQUENCE [LARGE SCALE GENOMIC DNA]</scope>
    <source>
        <strain evidence="2">IAEA</strain>
    </source>
</reference>
<evidence type="ECO:0000313" key="1">
    <source>
        <dbReference type="EnsemblMetazoa" id="GPAI025088-PA"/>
    </source>
</evidence>
<dbReference type="EnsemblMetazoa" id="GPAI025088-RA">
    <property type="protein sequence ID" value="GPAI025088-PA"/>
    <property type="gene ID" value="GPAI025088"/>
</dbReference>
<dbReference type="AlphaFoldDB" id="A0A1A9ZU24"/>
<sequence>MVTELLVLARVCGFAKLVDRKPSETEETRSNAEAKLHKVSPAWTNHIAIGYFSLTKSNLRSYSLPRCKNISVLKLLCFKLCAFQSTIARAYPELYDMIAHHFFCVRYIAANQIIA</sequence>
<reference evidence="1" key="2">
    <citation type="submission" date="2020-05" db="UniProtKB">
        <authorList>
            <consortium name="EnsemblMetazoa"/>
        </authorList>
    </citation>
    <scope>IDENTIFICATION</scope>
    <source>
        <strain evidence="1">IAEA</strain>
    </source>
</reference>
<protein>
    <submittedName>
        <fullName evidence="1">Uncharacterized protein</fullName>
    </submittedName>
</protein>
<accession>A0A1A9ZU24</accession>
<organism evidence="1 2">
    <name type="scientific">Glossina pallidipes</name>
    <name type="common">Tsetse fly</name>
    <dbReference type="NCBI Taxonomy" id="7398"/>
    <lineage>
        <taxon>Eukaryota</taxon>
        <taxon>Metazoa</taxon>
        <taxon>Ecdysozoa</taxon>
        <taxon>Arthropoda</taxon>
        <taxon>Hexapoda</taxon>
        <taxon>Insecta</taxon>
        <taxon>Pterygota</taxon>
        <taxon>Neoptera</taxon>
        <taxon>Endopterygota</taxon>
        <taxon>Diptera</taxon>
        <taxon>Brachycera</taxon>
        <taxon>Muscomorpha</taxon>
        <taxon>Hippoboscoidea</taxon>
        <taxon>Glossinidae</taxon>
        <taxon>Glossina</taxon>
    </lineage>
</organism>